<dbReference type="Gene3D" id="1.20.1540.10">
    <property type="entry name" value="Rhomboid-like"/>
    <property type="match status" value="1"/>
</dbReference>
<evidence type="ECO:0000256" key="6">
    <source>
        <dbReference type="ARBA" id="ARBA00023136"/>
    </source>
</evidence>
<keyword evidence="6 7" id="KW-0472">Membrane</keyword>
<keyword evidence="10" id="KW-0378">Hydrolase</keyword>
<dbReference type="InterPro" id="IPR022764">
    <property type="entry name" value="Peptidase_S54_rhomboid_dom"/>
</dbReference>
<dbReference type="Gene3D" id="3.30.70.2350">
    <property type="match status" value="1"/>
</dbReference>
<dbReference type="Pfam" id="PF12122">
    <property type="entry name" value="Rhomboid_N"/>
    <property type="match status" value="1"/>
</dbReference>
<keyword evidence="11" id="KW-1185">Reference proteome</keyword>
<dbReference type="EC" id="3.4.21.105" evidence="10"/>
<dbReference type="InterPro" id="IPR035952">
    <property type="entry name" value="Rhomboid-like_sf"/>
</dbReference>
<evidence type="ECO:0000256" key="3">
    <source>
        <dbReference type="ARBA" id="ARBA00022519"/>
    </source>
</evidence>
<dbReference type="InterPro" id="IPR022732">
    <property type="entry name" value="Peptidase_S54_GlpG_N"/>
</dbReference>
<gene>
    <name evidence="10" type="primary">glpG</name>
    <name evidence="10" type="ORF">ABUE30_14015</name>
</gene>
<dbReference type="PANTHER" id="PTHR43066">
    <property type="entry name" value="RHOMBOID-RELATED PROTEIN"/>
    <property type="match status" value="1"/>
</dbReference>
<feature type="transmembrane region" description="Helical" evidence="7">
    <location>
        <begin position="199"/>
        <end position="218"/>
    </location>
</feature>
<evidence type="ECO:0000256" key="4">
    <source>
        <dbReference type="ARBA" id="ARBA00022692"/>
    </source>
</evidence>
<dbReference type="GO" id="GO:0006508">
    <property type="term" value="P:proteolysis"/>
    <property type="evidence" value="ECO:0007669"/>
    <property type="project" value="UniProtKB-KW"/>
</dbReference>
<accession>A0ABW9G9S8</accession>
<evidence type="ECO:0000259" key="8">
    <source>
        <dbReference type="Pfam" id="PF01694"/>
    </source>
</evidence>
<evidence type="ECO:0000259" key="9">
    <source>
        <dbReference type="Pfam" id="PF12122"/>
    </source>
</evidence>
<feature type="transmembrane region" description="Helical" evidence="7">
    <location>
        <begin position="139"/>
        <end position="164"/>
    </location>
</feature>
<keyword evidence="3" id="KW-0997">Cell inner membrane</keyword>
<protein>
    <submittedName>
        <fullName evidence="10">Rhomboid family intramembrane serine protease GlpG</fullName>
        <ecNumber evidence="10">3.4.21.105</ecNumber>
    </submittedName>
</protein>
<feature type="transmembrane region" description="Helical" evidence="7">
    <location>
        <begin position="230"/>
        <end position="251"/>
    </location>
</feature>
<feature type="transmembrane region" description="Helical" evidence="7">
    <location>
        <begin position="100"/>
        <end position="119"/>
    </location>
</feature>
<feature type="domain" description="Peptidase S54 GlpG peptidase N-terminal" evidence="9">
    <location>
        <begin position="1"/>
        <end position="84"/>
    </location>
</feature>
<dbReference type="InterPro" id="IPR023662">
    <property type="entry name" value="Rhomboid_protease_GlpG"/>
</dbReference>
<reference evidence="10 11" key="1">
    <citation type="journal article" date="2013" name="Int. J. Syst. Evol. Microbiol.">
        <title>Celerinatantimonas yamalensis sp. nov., a cold-adapted diazotrophic bacterium from a cold permafrost brine.</title>
        <authorList>
            <person name="Shcherbakova V."/>
            <person name="Chuvilskaya N."/>
            <person name="Rivkina E."/>
            <person name="Demidov N."/>
            <person name="Uchaeva V."/>
            <person name="Suetin S."/>
            <person name="Suzina N."/>
            <person name="Gilichinsky D."/>
        </authorList>
    </citation>
    <scope>NUCLEOTIDE SEQUENCE [LARGE SCALE GENOMIC DNA]</scope>
    <source>
        <strain evidence="10 11">C7</strain>
    </source>
</reference>
<organism evidence="10 11">
    <name type="scientific">Celerinatantimonas yamalensis</name>
    <dbReference type="NCBI Taxonomy" id="559956"/>
    <lineage>
        <taxon>Bacteria</taxon>
        <taxon>Pseudomonadati</taxon>
        <taxon>Pseudomonadota</taxon>
        <taxon>Gammaproteobacteria</taxon>
        <taxon>Celerinatantimonadaceae</taxon>
        <taxon>Celerinatantimonas</taxon>
    </lineage>
</organism>
<evidence type="ECO:0000256" key="2">
    <source>
        <dbReference type="ARBA" id="ARBA00022475"/>
    </source>
</evidence>
<sequence>MQQLVVVDNPRLAQAFVDYMKTQSIRCQLAPVEQGFTIWLVDEQHLAHVQRELKDFLANPLAKKYQAASWEVGDEHNIHFEYGSSSELIKRQFMAHSGPLTLAVILVTTIIYVAGLMGASNDIFAALRFPDTLSQLASAPWRAFTPILLHFSILHILFNLLWWWEFGGVIERHLGTGKLLILTVVAAVIPNIAQFWVDGPMFGGLSGVVYALLGYLWWTSWLRPHVGLHINRAIVGFMLIWLVLGFANVIGPATANLAHLFGLFVGCVQAAFDRVTDKDIS</sequence>
<evidence type="ECO:0000313" key="11">
    <source>
        <dbReference type="Proteomes" id="UP001629953"/>
    </source>
</evidence>
<dbReference type="InterPro" id="IPR038236">
    <property type="entry name" value="GlpG_N_sf"/>
</dbReference>
<evidence type="ECO:0000256" key="1">
    <source>
        <dbReference type="ARBA" id="ARBA00004141"/>
    </source>
</evidence>
<keyword evidence="5 7" id="KW-1133">Transmembrane helix</keyword>
<feature type="transmembrane region" description="Helical" evidence="7">
    <location>
        <begin position="176"/>
        <end position="193"/>
    </location>
</feature>
<name>A0ABW9G9S8_9GAMM</name>
<proteinExistence type="predicted"/>
<keyword evidence="2" id="KW-1003">Cell membrane</keyword>
<dbReference type="SUPFAM" id="SSF144091">
    <property type="entry name" value="Rhomboid-like"/>
    <property type="match status" value="1"/>
</dbReference>
<dbReference type="NCBIfam" id="TIGR04239">
    <property type="entry name" value="rhombo_GlpG"/>
    <property type="match status" value="1"/>
</dbReference>
<dbReference type="Proteomes" id="UP001629953">
    <property type="component" value="Unassembled WGS sequence"/>
</dbReference>
<dbReference type="GO" id="GO:0008233">
    <property type="term" value="F:peptidase activity"/>
    <property type="evidence" value="ECO:0007669"/>
    <property type="project" value="UniProtKB-KW"/>
</dbReference>
<evidence type="ECO:0000256" key="7">
    <source>
        <dbReference type="SAM" id="Phobius"/>
    </source>
</evidence>
<comment type="caution">
    <text evidence="10">The sequence shown here is derived from an EMBL/GenBank/DDBJ whole genome shotgun (WGS) entry which is preliminary data.</text>
</comment>
<dbReference type="RefSeq" id="WP_408624447.1">
    <property type="nucleotide sequence ID" value="NZ_JBEQCT010000007.1"/>
</dbReference>
<dbReference type="Pfam" id="PF01694">
    <property type="entry name" value="Rhomboid"/>
    <property type="match status" value="1"/>
</dbReference>
<evidence type="ECO:0000313" key="10">
    <source>
        <dbReference type="EMBL" id="MFM2486164.1"/>
    </source>
</evidence>
<dbReference type="EMBL" id="JBEQCT010000007">
    <property type="protein sequence ID" value="MFM2486164.1"/>
    <property type="molecule type" value="Genomic_DNA"/>
</dbReference>
<feature type="domain" description="Peptidase S54 rhomboid" evidence="8">
    <location>
        <begin position="140"/>
        <end position="271"/>
    </location>
</feature>
<keyword evidence="10" id="KW-0645">Protease</keyword>
<dbReference type="PANTHER" id="PTHR43066:SF26">
    <property type="entry name" value="RHOMBOID PROTEASE GLPG"/>
    <property type="match status" value="1"/>
</dbReference>
<evidence type="ECO:0000256" key="5">
    <source>
        <dbReference type="ARBA" id="ARBA00022989"/>
    </source>
</evidence>
<keyword evidence="4 7" id="KW-0812">Transmembrane</keyword>
<comment type="subcellular location">
    <subcellularLocation>
        <location evidence="1">Membrane</location>
        <topology evidence="1">Multi-pass membrane protein</topology>
    </subcellularLocation>
</comment>